<gene>
    <name evidence="2" type="ORF">L201_007828</name>
</gene>
<evidence type="ECO:0000313" key="3">
    <source>
        <dbReference type="Proteomes" id="UP001355207"/>
    </source>
</evidence>
<feature type="compositionally biased region" description="Polar residues" evidence="1">
    <location>
        <begin position="12"/>
        <end position="21"/>
    </location>
</feature>
<proteinExistence type="predicted"/>
<keyword evidence="3" id="KW-1185">Reference proteome</keyword>
<protein>
    <submittedName>
        <fullName evidence="2">Uncharacterized protein</fullName>
    </submittedName>
</protein>
<name>A0AAX4K5E4_9TREE</name>
<feature type="region of interest" description="Disordered" evidence="1">
    <location>
        <begin position="11"/>
        <end position="33"/>
    </location>
</feature>
<sequence length="101" mass="11124">MALRFKSFCEDSCQNPDTSPVTAEPVSASMGGRFPLTEDVTDATFRQVWGNYCDDESSESGTDCKNTKYEAERGDLDGHDSDATRLVMLRACALVVKLKFS</sequence>
<dbReference type="Proteomes" id="UP001355207">
    <property type="component" value="Chromosome 11"/>
</dbReference>
<dbReference type="EMBL" id="CP144108">
    <property type="protein sequence ID" value="WWC92867.1"/>
    <property type="molecule type" value="Genomic_DNA"/>
</dbReference>
<dbReference type="AlphaFoldDB" id="A0AAX4K5E4"/>
<accession>A0AAX4K5E4</accession>
<organism evidence="2 3">
    <name type="scientific">Kwoniella dendrophila CBS 6074</name>
    <dbReference type="NCBI Taxonomy" id="1295534"/>
    <lineage>
        <taxon>Eukaryota</taxon>
        <taxon>Fungi</taxon>
        <taxon>Dikarya</taxon>
        <taxon>Basidiomycota</taxon>
        <taxon>Agaricomycotina</taxon>
        <taxon>Tremellomycetes</taxon>
        <taxon>Tremellales</taxon>
        <taxon>Cryptococcaceae</taxon>
        <taxon>Kwoniella</taxon>
    </lineage>
</organism>
<dbReference type="GeneID" id="91098496"/>
<evidence type="ECO:0000313" key="2">
    <source>
        <dbReference type="EMBL" id="WWC92867.1"/>
    </source>
</evidence>
<reference evidence="2 3" key="1">
    <citation type="submission" date="2024-01" db="EMBL/GenBank/DDBJ databases">
        <title>Comparative genomics of Cryptococcus and Kwoniella reveals pathogenesis evolution and contrasting modes of karyotype evolution via chromosome fusion or intercentromeric recombination.</title>
        <authorList>
            <person name="Coelho M.A."/>
            <person name="David-Palma M."/>
            <person name="Shea T."/>
            <person name="Bowers K."/>
            <person name="McGinley-Smith S."/>
            <person name="Mohammad A.W."/>
            <person name="Gnirke A."/>
            <person name="Yurkov A.M."/>
            <person name="Nowrousian M."/>
            <person name="Sun S."/>
            <person name="Cuomo C.A."/>
            <person name="Heitman J."/>
        </authorList>
    </citation>
    <scope>NUCLEOTIDE SEQUENCE [LARGE SCALE GENOMIC DNA]</scope>
    <source>
        <strain evidence="2 3">CBS 6074</strain>
    </source>
</reference>
<dbReference type="RefSeq" id="XP_066079629.1">
    <property type="nucleotide sequence ID" value="XM_066223532.1"/>
</dbReference>
<evidence type="ECO:0000256" key="1">
    <source>
        <dbReference type="SAM" id="MobiDB-lite"/>
    </source>
</evidence>